<keyword evidence="2" id="KW-1015">Disulfide bond</keyword>
<dbReference type="InterPro" id="IPR009003">
    <property type="entry name" value="Peptidase_S1_PA"/>
</dbReference>
<comment type="similarity">
    <text evidence="1">Belongs to the peptidase S1 family.</text>
</comment>
<evidence type="ECO:0000256" key="1">
    <source>
        <dbReference type="ARBA" id="ARBA00007664"/>
    </source>
</evidence>
<feature type="signal peptide" evidence="3">
    <location>
        <begin position="1"/>
        <end position="26"/>
    </location>
</feature>
<keyword evidence="6" id="KW-1185">Reference proteome</keyword>
<evidence type="ECO:0000313" key="6">
    <source>
        <dbReference type="Proteomes" id="UP001501742"/>
    </source>
</evidence>
<dbReference type="RefSeq" id="WP_204610032.1">
    <property type="nucleotide sequence ID" value="NZ_BAAAJX010000010.1"/>
</dbReference>
<comment type="caution">
    <text evidence="5">The sequence shown here is derived from an EMBL/GenBank/DDBJ whole genome shotgun (WGS) entry which is preliminary data.</text>
</comment>
<sequence length="242" mass="23753">MQKSIAAAAVATVIAAGLFAAAPASALTASTRVVGGEKAPATASIVQLQATGGTIPAGYASSCTGEQISASWVLTARHCIDGIGAMNVYHSNSTANRGTPVAVDRISAAPTGDVALVHLRTAYALSSYTQLDLAATAKSSGTGTIQGYGLRANAVQSDGLYQASVSLTGASTDAFGGRAQHVTGVSGASNHGDSGGPLIVNGKVVGVCSTGDSADPGANTRAGSNYALLAQASSWIRSTAGI</sequence>
<feature type="chain" id="PRO_5046412910" evidence="3">
    <location>
        <begin position="27"/>
        <end position="242"/>
    </location>
</feature>
<protein>
    <submittedName>
        <fullName evidence="5">Trypsin-like serine protease</fullName>
    </submittedName>
</protein>
<accession>A0ABN1ZEX8</accession>
<dbReference type="PANTHER" id="PTHR24276">
    <property type="entry name" value="POLYSERASE-RELATED"/>
    <property type="match status" value="1"/>
</dbReference>
<dbReference type="Pfam" id="PF00089">
    <property type="entry name" value="Trypsin"/>
    <property type="match status" value="1"/>
</dbReference>
<gene>
    <name evidence="5" type="ORF">GCM10009627_21650</name>
</gene>
<evidence type="ECO:0000256" key="3">
    <source>
        <dbReference type="SAM" id="SignalP"/>
    </source>
</evidence>
<organism evidence="5 6">
    <name type="scientific">Curtobacterium herbarum</name>
    <dbReference type="NCBI Taxonomy" id="150122"/>
    <lineage>
        <taxon>Bacteria</taxon>
        <taxon>Bacillati</taxon>
        <taxon>Actinomycetota</taxon>
        <taxon>Actinomycetes</taxon>
        <taxon>Micrococcales</taxon>
        <taxon>Microbacteriaceae</taxon>
        <taxon>Curtobacterium</taxon>
    </lineage>
</organism>
<proteinExistence type="inferred from homology"/>
<name>A0ABN1ZEX8_9MICO</name>
<feature type="domain" description="Peptidase S1" evidence="4">
    <location>
        <begin position="33"/>
        <end position="241"/>
    </location>
</feature>
<reference evidence="5 6" key="1">
    <citation type="journal article" date="2019" name="Int. J. Syst. Evol. Microbiol.">
        <title>The Global Catalogue of Microorganisms (GCM) 10K type strain sequencing project: providing services to taxonomists for standard genome sequencing and annotation.</title>
        <authorList>
            <consortium name="The Broad Institute Genomics Platform"/>
            <consortium name="The Broad Institute Genome Sequencing Center for Infectious Disease"/>
            <person name="Wu L."/>
            <person name="Ma J."/>
        </authorList>
    </citation>
    <scope>NUCLEOTIDE SEQUENCE [LARGE SCALE GENOMIC DNA]</scope>
    <source>
        <strain evidence="5 6">JCM 12140</strain>
    </source>
</reference>
<dbReference type="InterPro" id="IPR033116">
    <property type="entry name" value="TRYPSIN_SER"/>
</dbReference>
<dbReference type="PROSITE" id="PS00135">
    <property type="entry name" value="TRYPSIN_SER"/>
    <property type="match status" value="1"/>
</dbReference>
<evidence type="ECO:0000259" key="4">
    <source>
        <dbReference type="PROSITE" id="PS50240"/>
    </source>
</evidence>
<evidence type="ECO:0000256" key="2">
    <source>
        <dbReference type="ARBA" id="ARBA00023157"/>
    </source>
</evidence>
<dbReference type="Proteomes" id="UP001501742">
    <property type="component" value="Unassembled WGS sequence"/>
</dbReference>
<dbReference type="InterPro" id="IPR050430">
    <property type="entry name" value="Peptidase_S1"/>
</dbReference>
<evidence type="ECO:0000313" key="5">
    <source>
        <dbReference type="EMBL" id="GAA1493819.1"/>
    </source>
</evidence>
<keyword evidence="3" id="KW-0732">Signal</keyword>
<dbReference type="PRINTS" id="PR00722">
    <property type="entry name" value="CHYMOTRYPSIN"/>
</dbReference>
<dbReference type="SMART" id="SM00020">
    <property type="entry name" value="Tryp_SPc"/>
    <property type="match status" value="1"/>
</dbReference>
<dbReference type="PROSITE" id="PS50240">
    <property type="entry name" value="TRYPSIN_DOM"/>
    <property type="match status" value="1"/>
</dbReference>
<dbReference type="SUPFAM" id="SSF50494">
    <property type="entry name" value="Trypsin-like serine proteases"/>
    <property type="match status" value="1"/>
</dbReference>
<dbReference type="EMBL" id="BAAAJX010000010">
    <property type="protein sequence ID" value="GAA1493819.1"/>
    <property type="molecule type" value="Genomic_DNA"/>
</dbReference>
<dbReference type="PANTHER" id="PTHR24276:SF98">
    <property type="entry name" value="FI18310P1-RELATED"/>
    <property type="match status" value="1"/>
</dbReference>
<dbReference type="Gene3D" id="2.40.10.10">
    <property type="entry name" value="Trypsin-like serine proteases"/>
    <property type="match status" value="1"/>
</dbReference>
<dbReference type="InterPro" id="IPR001314">
    <property type="entry name" value="Peptidase_S1A"/>
</dbReference>
<dbReference type="InterPro" id="IPR043504">
    <property type="entry name" value="Peptidase_S1_PA_chymotrypsin"/>
</dbReference>
<dbReference type="InterPro" id="IPR001254">
    <property type="entry name" value="Trypsin_dom"/>
</dbReference>